<protein>
    <submittedName>
        <fullName evidence="2">Alpha/beta hydrolase fold-1</fullName>
    </submittedName>
</protein>
<accession>A0AAN8WBJ8</accession>
<name>A0AAN8WBJ8_9MAGN</name>
<reference evidence="2 3" key="1">
    <citation type="submission" date="2023-12" db="EMBL/GenBank/DDBJ databases">
        <title>A high-quality genome assembly for Dillenia turbinata (Dilleniales).</title>
        <authorList>
            <person name="Chanderbali A."/>
        </authorList>
    </citation>
    <scope>NUCLEOTIDE SEQUENCE [LARGE SCALE GENOMIC DNA]</scope>
    <source>
        <strain evidence="2">LSX21</strain>
        <tissue evidence="2">Leaf</tissue>
    </source>
</reference>
<dbReference type="GO" id="GO:0016787">
    <property type="term" value="F:hydrolase activity"/>
    <property type="evidence" value="ECO:0007669"/>
    <property type="project" value="UniProtKB-KW"/>
</dbReference>
<dbReference type="Proteomes" id="UP001370490">
    <property type="component" value="Unassembled WGS sequence"/>
</dbReference>
<dbReference type="EMBL" id="JBAMMX010000004">
    <property type="protein sequence ID" value="KAK6942852.1"/>
    <property type="molecule type" value="Genomic_DNA"/>
</dbReference>
<dbReference type="Pfam" id="PF00561">
    <property type="entry name" value="Abhydrolase_1"/>
    <property type="match status" value="1"/>
</dbReference>
<evidence type="ECO:0000259" key="1">
    <source>
        <dbReference type="Pfam" id="PF00561"/>
    </source>
</evidence>
<dbReference type="Gene3D" id="3.40.50.1820">
    <property type="entry name" value="alpha/beta hydrolase"/>
    <property type="match status" value="1"/>
</dbReference>
<dbReference type="SUPFAM" id="SSF53474">
    <property type="entry name" value="alpha/beta-Hydrolases"/>
    <property type="match status" value="1"/>
</dbReference>
<gene>
    <name evidence="2" type="ORF">RJ641_028229</name>
</gene>
<keyword evidence="3" id="KW-1185">Reference proteome</keyword>
<evidence type="ECO:0000313" key="2">
    <source>
        <dbReference type="EMBL" id="KAK6942852.1"/>
    </source>
</evidence>
<dbReference type="PANTHER" id="PTHR45763">
    <property type="entry name" value="HYDROLASE, ALPHA/BETA FOLD FAMILY PROTEIN, EXPRESSED-RELATED"/>
    <property type="match status" value="1"/>
</dbReference>
<dbReference type="AlphaFoldDB" id="A0AAN8WBJ8"/>
<sequence>IGQILTLLGVRVQCLRSEELASLVEDTGITYPSNQIGVTDPIIETRKLQFNSFEQEEGIVSESLKDQIKGFMKAWGELLVELGKGCRDIVQQNIVNEESSVAQRRLRFLNEYLPENKDPVHVWTVILFVFFLALAVTNVNTRRGSSLPVVKKVYIHPPSDTRKQLPDGRRMAYHELGVSADKARYSLIAPHSFLSSRLAGIPGIKISLLEDFGVHLITYDRPGFGESDPHPNRDLNSSALDMLFFANAVDTNDKFWVLGFSVGSMHAWAALRYIPDRIAGAALFAPLINPYESSLTKEERSSTWEKWNLRRKLMFFLARRFPKLLSYFYCQSFLSGQHGQIDSWFSLSLGSRDKALIQKPVFEEFWHRDAEESVRQWNTKPFVEEAALQVTKWGFSLADLQVQKKCHGKVILPWLKSPYTRGDCKLMGFSGPIHIWQVNPPSMTQFVGRILLGAILHKLPDEGHFSYFYFCHECHREILSILFGKPQCPLNKTRQTVLTLIARNVEEIMLYQNTAQKVASSYGSAVSGSQ</sequence>
<organism evidence="2 3">
    <name type="scientific">Dillenia turbinata</name>
    <dbReference type="NCBI Taxonomy" id="194707"/>
    <lineage>
        <taxon>Eukaryota</taxon>
        <taxon>Viridiplantae</taxon>
        <taxon>Streptophyta</taxon>
        <taxon>Embryophyta</taxon>
        <taxon>Tracheophyta</taxon>
        <taxon>Spermatophyta</taxon>
        <taxon>Magnoliopsida</taxon>
        <taxon>eudicotyledons</taxon>
        <taxon>Gunneridae</taxon>
        <taxon>Pentapetalae</taxon>
        <taxon>Dilleniales</taxon>
        <taxon>Dilleniaceae</taxon>
        <taxon>Dillenia</taxon>
    </lineage>
</organism>
<dbReference type="PANTHER" id="PTHR45763:SF8">
    <property type="entry name" value="ALPHA_BETA-HYDROLASES SUPERFAMILY PROTEIN"/>
    <property type="match status" value="1"/>
</dbReference>
<evidence type="ECO:0000313" key="3">
    <source>
        <dbReference type="Proteomes" id="UP001370490"/>
    </source>
</evidence>
<comment type="caution">
    <text evidence="2">The sequence shown here is derived from an EMBL/GenBank/DDBJ whole genome shotgun (WGS) entry which is preliminary data.</text>
</comment>
<dbReference type="InterPro" id="IPR000073">
    <property type="entry name" value="AB_hydrolase_1"/>
</dbReference>
<proteinExistence type="predicted"/>
<feature type="domain" description="AB hydrolase-1" evidence="1">
    <location>
        <begin position="202"/>
        <end position="309"/>
    </location>
</feature>
<keyword evidence="2" id="KW-0378">Hydrolase</keyword>
<feature type="non-terminal residue" evidence="2">
    <location>
        <position position="1"/>
    </location>
</feature>
<dbReference type="InterPro" id="IPR029058">
    <property type="entry name" value="AB_hydrolase_fold"/>
</dbReference>